<dbReference type="EC" id="3.5.3.1" evidence="2"/>
<dbReference type="GO" id="GO:0006525">
    <property type="term" value="P:arginine metabolic process"/>
    <property type="evidence" value="ECO:0007669"/>
    <property type="project" value="UniProtKB-KW"/>
</dbReference>
<dbReference type="Pfam" id="PF00491">
    <property type="entry name" value="Arginase"/>
    <property type="match status" value="1"/>
</dbReference>
<feature type="binding site" evidence="9">
    <location>
        <position position="227"/>
    </location>
    <ligand>
        <name>Mn(2+)</name>
        <dbReference type="ChEBI" id="CHEBI:29035"/>
        <label>1</label>
    </ligand>
</feature>
<dbReference type="CDD" id="cd09989">
    <property type="entry name" value="Arginase"/>
    <property type="match status" value="1"/>
</dbReference>
<dbReference type="AlphaFoldDB" id="A0A255YR80"/>
<dbReference type="InterPro" id="IPR014033">
    <property type="entry name" value="Arginase"/>
</dbReference>
<evidence type="ECO:0000256" key="4">
    <source>
        <dbReference type="ARBA" id="ARBA00022503"/>
    </source>
</evidence>
<keyword evidence="6 11" id="KW-0378">Hydrolase</keyword>
<evidence type="ECO:0000256" key="2">
    <source>
        <dbReference type="ARBA" id="ARBA00012168"/>
    </source>
</evidence>
<protein>
    <recommendedName>
        <fullName evidence="3">Arginase</fullName>
        <ecNumber evidence="2">3.5.3.1</ecNumber>
    </recommendedName>
</protein>
<evidence type="ECO:0000256" key="3">
    <source>
        <dbReference type="ARBA" id="ARBA00018123"/>
    </source>
</evidence>
<evidence type="ECO:0000256" key="6">
    <source>
        <dbReference type="ARBA" id="ARBA00022801"/>
    </source>
</evidence>
<dbReference type="InterPro" id="IPR020855">
    <property type="entry name" value="Ureohydrolase_Mn_BS"/>
</dbReference>
<dbReference type="GO" id="GO:0005737">
    <property type="term" value="C:cytoplasm"/>
    <property type="evidence" value="ECO:0007669"/>
    <property type="project" value="TreeGrafter"/>
</dbReference>
<evidence type="ECO:0000256" key="10">
    <source>
        <dbReference type="PROSITE-ProRule" id="PRU00742"/>
    </source>
</evidence>
<dbReference type="PROSITE" id="PS01053">
    <property type="entry name" value="ARGINASE_1"/>
    <property type="match status" value="1"/>
</dbReference>
<evidence type="ECO:0000256" key="1">
    <source>
        <dbReference type="ARBA" id="ARBA00005098"/>
    </source>
</evidence>
<name>A0A255YR80_9PROT</name>
<dbReference type="GO" id="GO:0004053">
    <property type="term" value="F:arginase activity"/>
    <property type="evidence" value="ECO:0007669"/>
    <property type="project" value="UniProtKB-EC"/>
</dbReference>
<dbReference type="Gene3D" id="3.40.800.10">
    <property type="entry name" value="Ureohydrolase domain"/>
    <property type="match status" value="1"/>
</dbReference>
<evidence type="ECO:0000256" key="9">
    <source>
        <dbReference type="PIRSR" id="PIRSR036979-1"/>
    </source>
</evidence>
<dbReference type="InterPro" id="IPR006035">
    <property type="entry name" value="Ureohydrolase"/>
</dbReference>
<keyword evidence="4" id="KW-0056">Arginine metabolism</keyword>
<evidence type="ECO:0000256" key="5">
    <source>
        <dbReference type="ARBA" id="ARBA00022723"/>
    </source>
</evidence>
<evidence type="ECO:0000256" key="11">
    <source>
        <dbReference type="RuleBase" id="RU003684"/>
    </source>
</evidence>
<dbReference type="OrthoDB" id="9788689at2"/>
<reference evidence="12 13" key="1">
    <citation type="submission" date="2017-07" db="EMBL/GenBank/DDBJ databases">
        <title>Niveispirillum cyanobacteriorum sp. nov., isolated from cyanobacterial aggregates in a eutrophic lake.</title>
        <authorList>
            <person name="Cai H."/>
        </authorList>
    </citation>
    <scope>NUCLEOTIDE SEQUENCE [LARGE SCALE GENOMIC DNA]</scope>
    <source>
        <strain evidence="13">TH1-14</strain>
    </source>
</reference>
<comment type="pathway">
    <text evidence="1">Nitrogen metabolism; urea cycle; L-ornithine and urea from L-arginine: step 1/1.</text>
</comment>
<evidence type="ECO:0000313" key="12">
    <source>
        <dbReference type="EMBL" id="OYQ31737.1"/>
    </source>
</evidence>
<dbReference type="SUPFAM" id="SSF52768">
    <property type="entry name" value="Arginase/deacetylase"/>
    <property type="match status" value="1"/>
</dbReference>
<keyword evidence="7 9" id="KW-0464">Manganese</keyword>
<dbReference type="PIRSF" id="PIRSF036979">
    <property type="entry name" value="Arginase"/>
    <property type="match status" value="1"/>
</dbReference>
<feature type="binding site" evidence="9">
    <location>
        <position position="93"/>
    </location>
    <ligand>
        <name>Mn(2+)</name>
        <dbReference type="ChEBI" id="CHEBI:29035"/>
        <label>1</label>
    </ligand>
</feature>
<feature type="binding site" evidence="9">
    <location>
        <position position="120"/>
    </location>
    <ligand>
        <name>Mn(2+)</name>
        <dbReference type="ChEBI" id="CHEBI:29035"/>
        <label>1</label>
    </ligand>
</feature>
<comment type="similarity">
    <text evidence="10 11">Belongs to the arginase family.</text>
</comment>
<dbReference type="PRINTS" id="PR00116">
    <property type="entry name" value="ARGINASE"/>
</dbReference>
<comment type="caution">
    <text evidence="12">The sequence shown here is derived from an EMBL/GenBank/DDBJ whole genome shotgun (WGS) entry which is preliminary data.</text>
</comment>
<comment type="catalytic activity">
    <reaction evidence="8">
        <text>L-arginine + H2O = urea + L-ornithine</text>
        <dbReference type="Rhea" id="RHEA:20569"/>
        <dbReference type="ChEBI" id="CHEBI:15377"/>
        <dbReference type="ChEBI" id="CHEBI:16199"/>
        <dbReference type="ChEBI" id="CHEBI:32682"/>
        <dbReference type="ChEBI" id="CHEBI:46911"/>
        <dbReference type="EC" id="3.5.3.1"/>
    </reaction>
</comment>
<sequence>MSGWYGFIGVPTDVGNKACGAAEGPAALRAIGLAPRMGMVDRGDVRGPAYDGTPDETGSRSVRETAAWCTGVRNAVAGVLADGGVPVMVGGDHAMALGSVAAAAEHARRQGRNLYVLWFDAHPDFNTPETSPSGNTHGYPAALACGIGHPCLLRVGAFTPLLRPDRLVQFGIRDIDAGERENLRRSGIEFHEMPAVRERGLAALVAHTISRIQAAGGGHVHVSFDIDALDPSVAPGVGTPVPGGLLLDECVDSLRLLGASGLVQSLDIVEYAATQDQGNRTAHVVEHLLAGFMAGRDGQTALVA</sequence>
<gene>
    <name evidence="12" type="ORF">CHU95_21640</name>
</gene>
<dbReference type="PROSITE" id="PS51409">
    <property type="entry name" value="ARGINASE_2"/>
    <property type="match status" value="1"/>
</dbReference>
<comment type="cofactor">
    <cofactor evidence="9">
        <name>Mn(2+)</name>
        <dbReference type="ChEBI" id="CHEBI:29035"/>
    </cofactor>
    <text evidence="9">Binds 2 manganese ions per subunit.</text>
</comment>
<feature type="binding site" evidence="9">
    <location>
        <position position="124"/>
    </location>
    <ligand>
        <name>Mn(2+)</name>
        <dbReference type="ChEBI" id="CHEBI:29035"/>
        <label>2</label>
    </ligand>
</feature>
<dbReference type="UniPathway" id="UPA00158">
    <property type="reaction ID" value="UER00270"/>
</dbReference>
<dbReference type="GO" id="GO:0030145">
    <property type="term" value="F:manganese ion binding"/>
    <property type="evidence" value="ECO:0007669"/>
    <property type="project" value="TreeGrafter"/>
</dbReference>
<evidence type="ECO:0000256" key="7">
    <source>
        <dbReference type="ARBA" id="ARBA00023211"/>
    </source>
</evidence>
<evidence type="ECO:0000256" key="8">
    <source>
        <dbReference type="ARBA" id="ARBA00047391"/>
    </source>
</evidence>
<dbReference type="EMBL" id="NOXU01000032">
    <property type="protein sequence ID" value="OYQ31737.1"/>
    <property type="molecule type" value="Genomic_DNA"/>
</dbReference>
<dbReference type="RefSeq" id="WP_094458452.1">
    <property type="nucleotide sequence ID" value="NZ_NOXU01000032.1"/>
</dbReference>
<dbReference type="GO" id="GO:0000050">
    <property type="term" value="P:urea cycle"/>
    <property type="evidence" value="ECO:0007669"/>
    <property type="project" value="UniProtKB-UniPathway"/>
</dbReference>
<evidence type="ECO:0000313" key="13">
    <source>
        <dbReference type="Proteomes" id="UP000216998"/>
    </source>
</evidence>
<proteinExistence type="inferred from homology"/>
<dbReference type="PANTHER" id="PTHR43782">
    <property type="entry name" value="ARGINASE"/>
    <property type="match status" value="1"/>
</dbReference>
<feature type="binding site" evidence="9">
    <location>
        <position position="122"/>
    </location>
    <ligand>
        <name>Mn(2+)</name>
        <dbReference type="ChEBI" id="CHEBI:29035"/>
        <label>1</label>
    </ligand>
</feature>
<keyword evidence="13" id="KW-1185">Reference proteome</keyword>
<organism evidence="12 13">
    <name type="scientific">Niveispirillum lacus</name>
    <dbReference type="NCBI Taxonomy" id="1981099"/>
    <lineage>
        <taxon>Bacteria</taxon>
        <taxon>Pseudomonadati</taxon>
        <taxon>Pseudomonadota</taxon>
        <taxon>Alphaproteobacteria</taxon>
        <taxon>Rhodospirillales</taxon>
        <taxon>Azospirillaceae</taxon>
        <taxon>Niveispirillum</taxon>
    </lineage>
</organism>
<feature type="binding site" evidence="9">
    <location>
        <position position="225"/>
    </location>
    <ligand>
        <name>Mn(2+)</name>
        <dbReference type="ChEBI" id="CHEBI:29035"/>
        <label>1</label>
    </ligand>
</feature>
<keyword evidence="5 9" id="KW-0479">Metal-binding</keyword>
<dbReference type="PANTHER" id="PTHR43782:SF3">
    <property type="entry name" value="ARGINASE"/>
    <property type="match status" value="1"/>
</dbReference>
<dbReference type="Proteomes" id="UP000216998">
    <property type="component" value="Unassembled WGS sequence"/>
</dbReference>
<accession>A0A255YR80</accession>
<dbReference type="InterPro" id="IPR023696">
    <property type="entry name" value="Ureohydrolase_dom_sf"/>
</dbReference>